<dbReference type="PANTHER" id="PTHR30408:SF13">
    <property type="entry name" value="TYPE I RESTRICTION ENZYME HINDI SPECIFICITY SUBUNIT"/>
    <property type="match status" value="1"/>
</dbReference>
<dbReference type="CDD" id="cd17273">
    <property type="entry name" value="RMtype1_S_EcoJA69PI-TRD1-CR1_like"/>
    <property type="match status" value="1"/>
</dbReference>
<keyword evidence="5" id="KW-0378">Hydrolase</keyword>
<dbReference type="Proteomes" id="UP000269001">
    <property type="component" value="Unassembled WGS sequence"/>
</dbReference>
<dbReference type="CDD" id="cd17246">
    <property type="entry name" value="RMtype1_S_SonII-TRD2-CR2_like"/>
    <property type="match status" value="1"/>
</dbReference>
<keyword evidence="5" id="KW-0540">Nuclease</keyword>
<name>A0A3A8EZA1_9GAMM</name>
<dbReference type="AlphaFoldDB" id="A0A3A8EZA1"/>
<dbReference type="GO" id="GO:0009307">
    <property type="term" value="P:DNA restriction-modification system"/>
    <property type="evidence" value="ECO:0007669"/>
    <property type="project" value="UniProtKB-KW"/>
</dbReference>
<dbReference type="RefSeq" id="WP_008942186.1">
    <property type="nucleotide sequence ID" value="NZ_RAXU01000001.1"/>
</dbReference>
<evidence type="ECO:0000256" key="2">
    <source>
        <dbReference type="ARBA" id="ARBA00022747"/>
    </source>
</evidence>
<dbReference type="Pfam" id="PF01420">
    <property type="entry name" value="Methylase_S"/>
    <property type="match status" value="2"/>
</dbReference>
<proteinExistence type="inferred from homology"/>
<evidence type="ECO:0000313" key="6">
    <source>
        <dbReference type="Proteomes" id="UP000269001"/>
    </source>
</evidence>
<keyword evidence="5" id="KW-0255">Endonuclease</keyword>
<dbReference type="InterPro" id="IPR044946">
    <property type="entry name" value="Restrct_endonuc_typeI_TRD_sf"/>
</dbReference>
<keyword evidence="3" id="KW-0238">DNA-binding</keyword>
<sequence length="464" mass="51477">MSYNFPISWQQIPLEDALDALIDYRGKTPKKVGNGIPLITAKVVKSGRILPMDEFIADEDYESWMVRGIPQVGDIVVTTEAPLGEVAQIKDANVALAQRIVTLRGKVDFLENNFLLFLMQSNFVQNQLEARATGSTVKGIKQSELRKVILPIPPINEQKSIGKILSDLDDKIHLNNQINQTLESIAQAIFKSWFIDFEPVRAKIAAKQAGQDPERAAMCAISGKSEAELEQMAKEDFAELQATAALFPDELVESELGEVPRGWEVSTIGEQTQTVGGATPSTKNDEFWDKGNNHWTTPKDLSNLTDKILLNTDRKITDAGLKKISSGLLPKNTVLMSSRAPVGYLALAKIEVAINQGYIAILPNMKYSAEYLIQWCEANMAEIKGRASGTTFQEISKKNFREISFFCPDDKVVVSYTKTVKTLYDEITSKAKENQSLINLRDTLLPKLMSGEISLNKNMGSIDD</sequence>
<dbReference type="Gene3D" id="3.90.220.20">
    <property type="entry name" value="DNA methylase specificity domains"/>
    <property type="match status" value="2"/>
</dbReference>
<evidence type="ECO:0000313" key="5">
    <source>
        <dbReference type="EMBL" id="RKG36070.1"/>
    </source>
</evidence>
<organism evidence="5 6">
    <name type="scientific">Acinetobacter guerrae</name>
    <dbReference type="NCBI Taxonomy" id="1843371"/>
    <lineage>
        <taxon>Bacteria</taxon>
        <taxon>Pseudomonadati</taxon>
        <taxon>Pseudomonadota</taxon>
        <taxon>Gammaproteobacteria</taxon>
        <taxon>Moraxellales</taxon>
        <taxon>Moraxellaceae</taxon>
        <taxon>Acinetobacter</taxon>
    </lineage>
</organism>
<feature type="domain" description="Type I restriction modification DNA specificity" evidence="4">
    <location>
        <begin position="260"/>
        <end position="434"/>
    </location>
</feature>
<dbReference type="GO" id="GO:0004519">
    <property type="term" value="F:endonuclease activity"/>
    <property type="evidence" value="ECO:0007669"/>
    <property type="project" value="UniProtKB-KW"/>
</dbReference>
<comment type="caution">
    <text evidence="5">The sequence shown here is derived from an EMBL/GenBank/DDBJ whole genome shotgun (WGS) entry which is preliminary data.</text>
</comment>
<evidence type="ECO:0000256" key="1">
    <source>
        <dbReference type="ARBA" id="ARBA00010923"/>
    </source>
</evidence>
<accession>A0A3A8EZA1</accession>
<dbReference type="SUPFAM" id="SSF116734">
    <property type="entry name" value="DNA methylase specificity domain"/>
    <property type="match status" value="2"/>
</dbReference>
<feature type="domain" description="Type I restriction modification DNA specificity" evidence="4">
    <location>
        <begin position="32"/>
        <end position="183"/>
    </location>
</feature>
<evidence type="ECO:0000256" key="3">
    <source>
        <dbReference type="ARBA" id="ARBA00023125"/>
    </source>
</evidence>
<protein>
    <submittedName>
        <fullName evidence="5">Restriction endonuclease subunit S</fullName>
    </submittedName>
</protein>
<comment type="similarity">
    <text evidence="1">Belongs to the type-I restriction system S methylase family.</text>
</comment>
<reference evidence="5 6" key="1">
    <citation type="submission" date="2018-09" db="EMBL/GenBank/DDBJ databases">
        <title>The draft genome of Acinetobacter spp. strains.</title>
        <authorList>
            <person name="Qin J."/>
            <person name="Feng Y."/>
            <person name="Zong Z."/>
        </authorList>
    </citation>
    <scope>NUCLEOTIDE SEQUENCE [LARGE SCALE GENOMIC DNA]</scope>
    <source>
        <strain evidence="5 6">WCHAc060096</strain>
    </source>
</reference>
<keyword evidence="2" id="KW-0680">Restriction system</keyword>
<keyword evidence="6" id="KW-1185">Reference proteome</keyword>
<dbReference type="InterPro" id="IPR052021">
    <property type="entry name" value="Type-I_RS_S_subunit"/>
</dbReference>
<dbReference type="EMBL" id="RAXU01000001">
    <property type="protein sequence ID" value="RKG36070.1"/>
    <property type="molecule type" value="Genomic_DNA"/>
</dbReference>
<gene>
    <name evidence="5" type="ORF">D7V21_00270</name>
</gene>
<evidence type="ECO:0000259" key="4">
    <source>
        <dbReference type="Pfam" id="PF01420"/>
    </source>
</evidence>
<dbReference type="InterPro" id="IPR000055">
    <property type="entry name" value="Restrct_endonuc_typeI_TRD"/>
</dbReference>
<dbReference type="GO" id="GO:0003677">
    <property type="term" value="F:DNA binding"/>
    <property type="evidence" value="ECO:0007669"/>
    <property type="project" value="UniProtKB-KW"/>
</dbReference>
<dbReference type="PANTHER" id="PTHR30408">
    <property type="entry name" value="TYPE-1 RESTRICTION ENZYME ECOKI SPECIFICITY PROTEIN"/>
    <property type="match status" value="1"/>
</dbReference>